<organism evidence="2 3">
    <name type="scientific">Zooshikella ganghwensis</name>
    <dbReference type="NCBI Taxonomy" id="202772"/>
    <lineage>
        <taxon>Bacteria</taxon>
        <taxon>Pseudomonadati</taxon>
        <taxon>Pseudomonadota</taxon>
        <taxon>Gammaproteobacteria</taxon>
        <taxon>Oceanospirillales</taxon>
        <taxon>Zooshikellaceae</taxon>
        <taxon>Zooshikella</taxon>
    </lineage>
</organism>
<dbReference type="AlphaFoldDB" id="A0A4P9VRN3"/>
<name>A0A4P9VRN3_9GAMM</name>
<reference evidence="2 3" key="1">
    <citation type="submission" date="2017-04" db="EMBL/GenBank/DDBJ databases">
        <title>Draft genome sequence of Zooshikella ganghwensis VG4 isolated from Red Sea sediments.</title>
        <authorList>
            <person name="Rehman Z."/>
            <person name="Alam I."/>
            <person name="Kamau A."/>
            <person name="Bajic V."/>
            <person name="Leiknes T."/>
        </authorList>
    </citation>
    <scope>NUCLEOTIDE SEQUENCE [LARGE SCALE GENOMIC DNA]</scope>
    <source>
        <strain evidence="2 3">VG4</strain>
    </source>
</reference>
<keyword evidence="1" id="KW-1133">Transmembrane helix</keyword>
<keyword evidence="3" id="KW-1185">Reference proteome</keyword>
<evidence type="ECO:0000313" key="2">
    <source>
        <dbReference type="EMBL" id="RDH45074.1"/>
    </source>
</evidence>
<evidence type="ECO:0000313" key="3">
    <source>
        <dbReference type="Proteomes" id="UP000257039"/>
    </source>
</evidence>
<keyword evidence="1" id="KW-0812">Transmembrane</keyword>
<dbReference type="InterPro" id="IPR009883">
    <property type="entry name" value="YgfX"/>
</dbReference>
<accession>A0A4P9VRN3</accession>
<evidence type="ECO:0008006" key="4">
    <source>
        <dbReference type="Google" id="ProtNLM"/>
    </source>
</evidence>
<dbReference type="Pfam" id="PF07254">
    <property type="entry name" value="Cpta_toxin"/>
    <property type="match status" value="1"/>
</dbReference>
<feature type="transmembrane region" description="Helical" evidence="1">
    <location>
        <begin position="40"/>
        <end position="60"/>
    </location>
</feature>
<dbReference type="Proteomes" id="UP000257039">
    <property type="component" value="Unassembled WGS sequence"/>
</dbReference>
<protein>
    <recommendedName>
        <fullName evidence="4">Toxin CptA</fullName>
    </recommendedName>
</protein>
<dbReference type="RefSeq" id="WP_094788099.1">
    <property type="nucleotide sequence ID" value="NZ_NDXW01000001.1"/>
</dbReference>
<proteinExistence type="predicted"/>
<comment type="caution">
    <text evidence="2">The sequence shown here is derived from an EMBL/GenBank/DDBJ whole genome shotgun (WGS) entry which is preliminary data.</text>
</comment>
<gene>
    <name evidence="2" type="ORF">B9G39_17440</name>
</gene>
<keyword evidence="1" id="KW-0472">Membrane</keyword>
<evidence type="ECO:0000256" key="1">
    <source>
        <dbReference type="SAM" id="Phobius"/>
    </source>
</evidence>
<sequence length="154" mass="17260">MSLHQANGLLFIALKPSRCLAAWIIFSHSLAALGLTISPWLWWLDLTLLIMMAGSCLWLLRFHVWRTAAKSVVQIQQTPSGWLLLLKDGTLLEAALHFDTLVMAKLVVLNFNVSGKARPLPVVIMADAINQEQLRTLRVVLRWSSSEEKASTFP</sequence>
<dbReference type="EMBL" id="NDXW01000001">
    <property type="protein sequence ID" value="RDH45074.1"/>
    <property type="molecule type" value="Genomic_DNA"/>
</dbReference>